<protein>
    <recommendedName>
        <fullName evidence="3">DUF4249 domain-containing protein</fullName>
    </recommendedName>
</protein>
<dbReference type="PROSITE" id="PS51257">
    <property type="entry name" value="PROKAR_LIPOPROTEIN"/>
    <property type="match status" value="1"/>
</dbReference>
<sequence length="287" mass="32456">MSNIKNTIIALALACTMTSCFYDRIDLDLNAENPKLAVEAWITDLDEPQYIELSRTVNYLGEQEIDHVTDAIVTLNDEVEDIQLVQQEDGKYYLSEDWQPRLGNYYTLTILLDGETYTAREQMRVCPQIENPFAEIVDFESIFDDETYDEDTYRITFSFQDSLGLGDGYYLVDYLKGSLAGDSISNGDTTHDRFFDGEYQLDVSVTSSDRPFFLHDEAVLEIYSISKEATLFIYDLEAEAFGDVDPFAGPPANLRTNISNGAVGYFMIGGAHRVIVPVEESEEDTTL</sequence>
<dbReference type="Proteomes" id="UP000184474">
    <property type="component" value="Unassembled WGS sequence"/>
</dbReference>
<dbReference type="InterPro" id="IPR025345">
    <property type="entry name" value="DUF4249"/>
</dbReference>
<dbReference type="STRING" id="156994.SAMN04488028_101586"/>
<gene>
    <name evidence="1" type="ORF">SAMN04488028_101586</name>
</gene>
<keyword evidence="2" id="KW-1185">Reference proteome</keyword>
<proteinExistence type="predicted"/>
<name>A0A1M6KI40_REIAG</name>
<evidence type="ECO:0008006" key="3">
    <source>
        <dbReference type="Google" id="ProtNLM"/>
    </source>
</evidence>
<dbReference type="EMBL" id="FRAA01000001">
    <property type="protein sequence ID" value="SHJ58626.1"/>
    <property type="molecule type" value="Genomic_DNA"/>
</dbReference>
<dbReference type="AlphaFoldDB" id="A0A1M6KI40"/>
<organism evidence="1 2">
    <name type="scientific">Reichenbachiella agariperforans</name>
    <dbReference type="NCBI Taxonomy" id="156994"/>
    <lineage>
        <taxon>Bacteria</taxon>
        <taxon>Pseudomonadati</taxon>
        <taxon>Bacteroidota</taxon>
        <taxon>Cytophagia</taxon>
        <taxon>Cytophagales</taxon>
        <taxon>Reichenbachiellaceae</taxon>
        <taxon>Reichenbachiella</taxon>
    </lineage>
</organism>
<reference evidence="2" key="1">
    <citation type="submission" date="2016-11" db="EMBL/GenBank/DDBJ databases">
        <authorList>
            <person name="Varghese N."/>
            <person name="Submissions S."/>
        </authorList>
    </citation>
    <scope>NUCLEOTIDE SEQUENCE [LARGE SCALE GENOMIC DNA]</scope>
    <source>
        <strain evidence="2">DSM 26134</strain>
    </source>
</reference>
<evidence type="ECO:0000313" key="2">
    <source>
        <dbReference type="Proteomes" id="UP000184474"/>
    </source>
</evidence>
<accession>A0A1M6KI40</accession>
<evidence type="ECO:0000313" key="1">
    <source>
        <dbReference type="EMBL" id="SHJ58626.1"/>
    </source>
</evidence>
<dbReference type="RefSeq" id="WP_073119251.1">
    <property type="nucleotide sequence ID" value="NZ_FRAA01000001.1"/>
</dbReference>
<dbReference type="Pfam" id="PF14054">
    <property type="entry name" value="DUF4249"/>
    <property type="match status" value="1"/>
</dbReference>